<gene>
    <name evidence="7" type="primary">PLEST009100</name>
    <name evidence="7" type="ORF">PLESTB_000616700</name>
</gene>
<evidence type="ECO:0000256" key="2">
    <source>
        <dbReference type="ARBA" id="ARBA00022670"/>
    </source>
</evidence>
<sequence>MLAQRPQRCASRAASRLKPFSANGSICKVPRNRTVHCAAAKPPAPAPAPADASHEDTASSLPARGQGNSPQWPPKALSGITAGAANFAAAAAVAAAVTLAGLLGPPGVGEAGTPSPLAALAPGAAQAVSTEQLLFLEAWRAVDRAYVDKGFNGQSWFRVREAFLKKESFESRPQTYDAIRKLLASLDDPFTRFLEPSRLVQLRGGTQKSSVTGVGLEVTFTADSGLAGSLLRVVAPAEGGPAERAGVRPGDVILAVDDKPTTGISLYEASDLLQGPVGTPVTLRVQSSGPDGKPLPARDVSLMREVVVIRPVSYATCSGVNSAAVGLKTGAGAGAGEASEAGGAGAGGRVEYIRVTTFNSNTFEGVYAAIKEAKAAGVDGLILDLRNNGGGLFPAGVQVAKLLMAGGDIVLISDSAGVRDIYSADGSGTMDTKTPLSVWVNKGTASASEVLAGALKDNGRGVVVGENTFGKGLIQTVVDLSDGSGLAITVAKYQTPAGVDINRVGITPDIRVSPDSLAIGGPAVCDQLAGPDAPRVFG</sequence>
<dbReference type="OrthoDB" id="43580at2759"/>
<dbReference type="PANTHER" id="PTHR32060">
    <property type="entry name" value="TAIL-SPECIFIC PROTEASE"/>
    <property type="match status" value="1"/>
</dbReference>
<dbReference type="InterPro" id="IPR036034">
    <property type="entry name" value="PDZ_sf"/>
</dbReference>
<keyword evidence="3" id="KW-0378">Hydrolase</keyword>
<dbReference type="CDD" id="cd07560">
    <property type="entry name" value="Peptidase_S41_CPP"/>
    <property type="match status" value="1"/>
</dbReference>
<dbReference type="GO" id="GO:0008236">
    <property type="term" value="F:serine-type peptidase activity"/>
    <property type="evidence" value="ECO:0007669"/>
    <property type="project" value="UniProtKB-KW"/>
</dbReference>
<dbReference type="InterPro" id="IPR001478">
    <property type="entry name" value="PDZ"/>
</dbReference>
<feature type="domain" description="PDZ" evidence="6">
    <location>
        <begin position="199"/>
        <end position="274"/>
    </location>
</feature>
<proteinExistence type="inferred from homology"/>
<keyword evidence="4" id="KW-0720">Serine protease</keyword>
<dbReference type="Gene3D" id="3.90.226.10">
    <property type="entry name" value="2-enoyl-CoA Hydratase, Chain A, domain 1"/>
    <property type="match status" value="1"/>
</dbReference>
<dbReference type="InterPro" id="IPR041489">
    <property type="entry name" value="PDZ_6"/>
</dbReference>
<evidence type="ECO:0000256" key="1">
    <source>
        <dbReference type="ARBA" id="ARBA00009179"/>
    </source>
</evidence>
<evidence type="ECO:0000256" key="3">
    <source>
        <dbReference type="ARBA" id="ARBA00022801"/>
    </source>
</evidence>
<dbReference type="SMART" id="SM00245">
    <property type="entry name" value="TSPc"/>
    <property type="match status" value="1"/>
</dbReference>
<dbReference type="PROSITE" id="PS50106">
    <property type="entry name" value="PDZ"/>
    <property type="match status" value="1"/>
</dbReference>
<protein>
    <recommendedName>
        <fullName evidence="6">PDZ domain-containing protein</fullName>
    </recommendedName>
</protein>
<evidence type="ECO:0000256" key="5">
    <source>
        <dbReference type="SAM" id="MobiDB-lite"/>
    </source>
</evidence>
<reference evidence="7 8" key="1">
    <citation type="journal article" date="2023" name="Commun. Biol.">
        <title>Reorganization of the ancestral sex-determining regions during the evolution of trioecy in Pleodorina starrii.</title>
        <authorList>
            <person name="Takahashi K."/>
            <person name="Suzuki S."/>
            <person name="Kawai-Toyooka H."/>
            <person name="Yamamoto K."/>
            <person name="Hamaji T."/>
            <person name="Ootsuki R."/>
            <person name="Yamaguchi H."/>
            <person name="Kawachi M."/>
            <person name="Higashiyama T."/>
            <person name="Nozaki H."/>
        </authorList>
    </citation>
    <scope>NUCLEOTIDE SEQUENCE [LARGE SCALE GENOMIC DNA]</scope>
    <source>
        <strain evidence="7 8">NIES-4479</strain>
    </source>
</reference>
<dbReference type="SUPFAM" id="SSF50156">
    <property type="entry name" value="PDZ domain-like"/>
    <property type="match status" value="1"/>
</dbReference>
<dbReference type="CDD" id="cd06782">
    <property type="entry name" value="cpPDZ_CPP-like"/>
    <property type="match status" value="1"/>
</dbReference>
<dbReference type="EMBL" id="BRXU01000006">
    <property type="protein sequence ID" value="GLC52326.1"/>
    <property type="molecule type" value="Genomic_DNA"/>
</dbReference>
<keyword evidence="8" id="KW-1185">Reference proteome</keyword>
<organism evidence="7 8">
    <name type="scientific">Pleodorina starrii</name>
    <dbReference type="NCBI Taxonomy" id="330485"/>
    <lineage>
        <taxon>Eukaryota</taxon>
        <taxon>Viridiplantae</taxon>
        <taxon>Chlorophyta</taxon>
        <taxon>core chlorophytes</taxon>
        <taxon>Chlorophyceae</taxon>
        <taxon>CS clade</taxon>
        <taxon>Chlamydomonadales</taxon>
        <taxon>Volvocaceae</taxon>
        <taxon>Pleodorina</taxon>
    </lineage>
</organism>
<accession>A0A9W6BJ19</accession>
<dbReference type="PANTHER" id="PTHR32060:SF7">
    <property type="entry name" value="CARBOXYL-TERMINAL-PROCESSING PEPTIDASE 2, CHLOROPLASTIC"/>
    <property type="match status" value="1"/>
</dbReference>
<dbReference type="Gene3D" id="2.30.42.10">
    <property type="match status" value="1"/>
</dbReference>
<dbReference type="GO" id="GO:0006508">
    <property type="term" value="P:proteolysis"/>
    <property type="evidence" value="ECO:0007669"/>
    <property type="project" value="UniProtKB-KW"/>
</dbReference>
<dbReference type="GO" id="GO:0004175">
    <property type="term" value="F:endopeptidase activity"/>
    <property type="evidence" value="ECO:0007669"/>
    <property type="project" value="TreeGrafter"/>
</dbReference>
<dbReference type="Pfam" id="PF17820">
    <property type="entry name" value="PDZ_6"/>
    <property type="match status" value="1"/>
</dbReference>
<dbReference type="InterPro" id="IPR005151">
    <property type="entry name" value="Tail-specific_protease"/>
</dbReference>
<dbReference type="InterPro" id="IPR004447">
    <property type="entry name" value="Peptidase_S41A"/>
</dbReference>
<dbReference type="Proteomes" id="UP001165080">
    <property type="component" value="Unassembled WGS sequence"/>
</dbReference>
<evidence type="ECO:0000313" key="8">
    <source>
        <dbReference type="Proteomes" id="UP001165080"/>
    </source>
</evidence>
<evidence type="ECO:0000313" key="7">
    <source>
        <dbReference type="EMBL" id="GLC52326.1"/>
    </source>
</evidence>
<evidence type="ECO:0000259" key="6">
    <source>
        <dbReference type="PROSITE" id="PS50106"/>
    </source>
</evidence>
<dbReference type="Pfam" id="PF03572">
    <property type="entry name" value="Peptidase_S41"/>
    <property type="match status" value="1"/>
</dbReference>
<name>A0A9W6BJ19_9CHLO</name>
<dbReference type="InterPro" id="IPR029045">
    <property type="entry name" value="ClpP/crotonase-like_dom_sf"/>
</dbReference>
<evidence type="ECO:0000256" key="4">
    <source>
        <dbReference type="ARBA" id="ARBA00022825"/>
    </source>
</evidence>
<keyword evidence="2" id="KW-0645">Protease</keyword>
<comment type="caution">
    <text evidence="7">The sequence shown here is derived from an EMBL/GenBank/DDBJ whole genome shotgun (WGS) entry which is preliminary data.</text>
</comment>
<dbReference type="AlphaFoldDB" id="A0A9W6BJ19"/>
<comment type="similarity">
    <text evidence="1">Belongs to the peptidase S41A family.</text>
</comment>
<dbReference type="SUPFAM" id="SSF52096">
    <property type="entry name" value="ClpP/crotonase"/>
    <property type="match status" value="1"/>
</dbReference>
<dbReference type="SMART" id="SM00228">
    <property type="entry name" value="PDZ"/>
    <property type="match status" value="1"/>
</dbReference>
<feature type="region of interest" description="Disordered" evidence="5">
    <location>
        <begin position="39"/>
        <end position="76"/>
    </location>
</feature>
<dbReference type="Gene3D" id="3.30.750.44">
    <property type="match status" value="1"/>
</dbReference>